<dbReference type="EMBL" id="JBBPFD010000022">
    <property type="protein sequence ID" value="KAK7881312.1"/>
    <property type="molecule type" value="Genomic_DNA"/>
</dbReference>
<dbReference type="Proteomes" id="UP001460270">
    <property type="component" value="Unassembled WGS sequence"/>
</dbReference>
<proteinExistence type="predicted"/>
<sequence length="74" mass="7710">MPVAHTAQIASPDTPIPSPPQGPAVEMYKPFSAPSVPPPAPPLRSARLLTSPLLSANALIFPPLIYHPSHGGKL</sequence>
<keyword evidence="3" id="KW-1185">Reference proteome</keyword>
<reference evidence="3" key="1">
    <citation type="submission" date="2024-04" db="EMBL/GenBank/DDBJ databases">
        <title>Salinicola lusitanus LLJ914,a marine bacterium isolated from the Okinawa Trough.</title>
        <authorList>
            <person name="Li J."/>
        </authorList>
    </citation>
    <scope>NUCLEOTIDE SEQUENCE [LARGE SCALE GENOMIC DNA]</scope>
</reference>
<organism evidence="2 3">
    <name type="scientific">Mugilogobius chulae</name>
    <name type="common">yellowstripe goby</name>
    <dbReference type="NCBI Taxonomy" id="88201"/>
    <lineage>
        <taxon>Eukaryota</taxon>
        <taxon>Metazoa</taxon>
        <taxon>Chordata</taxon>
        <taxon>Craniata</taxon>
        <taxon>Vertebrata</taxon>
        <taxon>Euteleostomi</taxon>
        <taxon>Actinopterygii</taxon>
        <taxon>Neopterygii</taxon>
        <taxon>Teleostei</taxon>
        <taxon>Neoteleostei</taxon>
        <taxon>Acanthomorphata</taxon>
        <taxon>Gobiaria</taxon>
        <taxon>Gobiiformes</taxon>
        <taxon>Gobioidei</taxon>
        <taxon>Gobiidae</taxon>
        <taxon>Gobionellinae</taxon>
        <taxon>Mugilogobius</taxon>
    </lineage>
</organism>
<evidence type="ECO:0000256" key="1">
    <source>
        <dbReference type="SAM" id="MobiDB-lite"/>
    </source>
</evidence>
<evidence type="ECO:0000313" key="3">
    <source>
        <dbReference type="Proteomes" id="UP001460270"/>
    </source>
</evidence>
<evidence type="ECO:0000313" key="2">
    <source>
        <dbReference type="EMBL" id="KAK7881312.1"/>
    </source>
</evidence>
<feature type="region of interest" description="Disordered" evidence="1">
    <location>
        <begin position="1"/>
        <end position="42"/>
    </location>
</feature>
<accession>A0AAW0MKN0</accession>
<name>A0AAW0MKN0_9GOBI</name>
<protein>
    <submittedName>
        <fullName evidence="2">Uncharacterized protein</fullName>
    </submittedName>
</protein>
<dbReference type="AlphaFoldDB" id="A0AAW0MKN0"/>
<comment type="caution">
    <text evidence="2">The sequence shown here is derived from an EMBL/GenBank/DDBJ whole genome shotgun (WGS) entry which is preliminary data.</text>
</comment>
<gene>
    <name evidence="2" type="ORF">WMY93_029721</name>
</gene>